<organism evidence="2 3">
    <name type="scientific">Pseudopithomyces chartarum</name>
    <dbReference type="NCBI Taxonomy" id="1892770"/>
    <lineage>
        <taxon>Eukaryota</taxon>
        <taxon>Fungi</taxon>
        <taxon>Dikarya</taxon>
        <taxon>Ascomycota</taxon>
        <taxon>Pezizomycotina</taxon>
        <taxon>Dothideomycetes</taxon>
        <taxon>Pleosporomycetidae</taxon>
        <taxon>Pleosporales</taxon>
        <taxon>Massarineae</taxon>
        <taxon>Didymosphaeriaceae</taxon>
        <taxon>Pseudopithomyces</taxon>
    </lineage>
</organism>
<protein>
    <submittedName>
        <fullName evidence="2">Uncharacterized protein</fullName>
    </submittedName>
</protein>
<name>A0AAN6M348_9PLEO</name>
<feature type="region of interest" description="Disordered" evidence="1">
    <location>
        <begin position="672"/>
        <end position="709"/>
    </location>
</feature>
<feature type="compositionally biased region" description="Polar residues" evidence="1">
    <location>
        <begin position="607"/>
        <end position="621"/>
    </location>
</feature>
<feature type="region of interest" description="Disordered" evidence="1">
    <location>
        <begin position="178"/>
        <end position="223"/>
    </location>
</feature>
<feature type="compositionally biased region" description="Low complexity" evidence="1">
    <location>
        <begin position="442"/>
        <end position="456"/>
    </location>
</feature>
<comment type="caution">
    <text evidence="2">The sequence shown here is derived from an EMBL/GenBank/DDBJ whole genome shotgun (WGS) entry which is preliminary data.</text>
</comment>
<gene>
    <name evidence="2" type="ORF">GRF29_19g1473455</name>
</gene>
<feature type="region of interest" description="Disordered" evidence="1">
    <location>
        <begin position="236"/>
        <end position="310"/>
    </location>
</feature>
<feature type="compositionally biased region" description="Basic and acidic residues" evidence="1">
    <location>
        <begin position="458"/>
        <end position="473"/>
    </location>
</feature>
<feature type="compositionally biased region" description="Polar residues" evidence="1">
    <location>
        <begin position="283"/>
        <end position="302"/>
    </location>
</feature>
<feature type="compositionally biased region" description="Low complexity" evidence="1">
    <location>
        <begin position="537"/>
        <end position="551"/>
    </location>
</feature>
<evidence type="ECO:0000313" key="2">
    <source>
        <dbReference type="EMBL" id="KAK3214858.1"/>
    </source>
</evidence>
<feature type="compositionally biased region" description="Low complexity" evidence="1">
    <location>
        <begin position="253"/>
        <end position="271"/>
    </location>
</feature>
<feature type="compositionally biased region" description="Polar residues" evidence="1">
    <location>
        <begin position="636"/>
        <end position="645"/>
    </location>
</feature>
<feature type="region of interest" description="Disordered" evidence="1">
    <location>
        <begin position="419"/>
        <end position="645"/>
    </location>
</feature>
<evidence type="ECO:0000256" key="1">
    <source>
        <dbReference type="SAM" id="MobiDB-lite"/>
    </source>
</evidence>
<keyword evidence="3" id="KW-1185">Reference proteome</keyword>
<feature type="compositionally biased region" description="Acidic residues" evidence="1">
    <location>
        <begin position="518"/>
        <end position="529"/>
    </location>
</feature>
<proteinExistence type="predicted"/>
<accession>A0AAN6M348</accession>
<dbReference type="EMBL" id="WVTA01000003">
    <property type="protein sequence ID" value="KAK3214858.1"/>
    <property type="molecule type" value="Genomic_DNA"/>
</dbReference>
<feature type="compositionally biased region" description="Polar residues" evidence="1">
    <location>
        <begin position="202"/>
        <end position="212"/>
    </location>
</feature>
<feature type="compositionally biased region" description="Basic residues" evidence="1">
    <location>
        <begin position="25"/>
        <end position="37"/>
    </location>
</feature>
<dbReference type="AlphaFoldDB" id="A0AAN6M348"/>
<reference evidence="2 3" key="1">
    <citation type="submission" date="2021-02" db="EMBL/GenBank/DDBJ databases">
        <title>Genome assembly of Pseudopithomyces chartarum.</title>
        <authorList>
            <person name="Jauregui R."/>
            <person name="Singh J."/>
            <person name="Voisey C."/>
        </authorList>
    </citation>
    <scope>NUCLEOTIDE SEQUENCE [LARGE SCALE GENOMIC DNA]</scope>
    <source>
        <strain evidence="2 3">AGR01</strain>
    </source>
</reference>
<sequence length="782" mass="84701">MATTRATRANATASPLYKGLPTPPRRQRKTNARKPKAAKATTRARKPEPEPEPEAEPESAPEPEPELEPELESESASEQQPEPESEPEQEQAMELEPTPGSKPHISSVESGHSWEQTHEIPSPTFVQDMHDRITELVTGEADSWSEAIVAPYNYDEDREEAMELLRLADQKRKENLPLTKITVRPVQSSPVATTPPRAKLSSAPSTPLTNGHASPAPTPQTESFFGRMFSSILPSIFTTPKSAHQSSPTKTPVSKTPVAKTSTTSSSKPSTPIAPPVIGELTMTLTPTPTSVGESRGNSKFRQPSKRRERATIARNIASSVRDATEQEQAQRWADAVLKQMLQGSSASTGEKRKRLEEGLTYGDLNHINSKPWKTVTSSFGLDDELMDHVDDTPDQPAPMWAVLEHLRIEMQERGQQNGVLQTGQEDDVDQRTPKRQKITPRRSSSSPFFNSGGKSTSLRDLHPRSALDRGDTSQDSNIFKRSQQQCEPQPQFETKQPVETQQDPVTAPFPTSFSFEYSDEEDQEDSEDTPASPTPSTNGNATTASGASATWTQAPPPAPVMTHAELPTSLSSIPSVPSGDGHLVSTPTVDRVEAQRARALKFTPHKPSNLSHMSKPSPSLRSDAGNESIIGDSPTPFNAASNTPAPSLFQGKSVGSGFNLFQNKSTSNDVSLQTTNLSNGASPFQSKSLANGTSSSQEKTTGNTTSGFQVKDASKGISDFMSAGPSLALPDFGFAFPDAETLDLPLDVEADAVAYAHSAELKARVKAMAWDDPIIEFDDEV</sequence>
<dbReference type="Proteomes" id="UP001280581">
    <property type="component" value="Unassembled WGS sequence"/>
</dbReference>
<evidence type="ECO:0000313" key="3">
    <source>
        <dbReference type="Proteomes" id="UP001280581"/>
    </source>
</evidence>
<feature type="compositionally biased region" description="Polar residues" evidence="1">
    <location>
        <begin position="236"/>
        <end position="252"/>
    </location>
</feature>
<feature type="compositionally biased region" description="Polar residues" evidence="1">
    <location>
        <begin position="474"/>
        <end position="505"/>
    </location>
</feature>
<feature type="compositionally biased region" description="Acidic residues" evidence="1">
    <location>
        <begin position="50"/>
        <end position="93"/>
    </location>
</feature>
<feature type="region of interest" description="Disordered" evidence="1">
    <location>
        <begin position="1"/>
        <end position="133"/>
    </location>
</feature>
<feature type="compositionally biased region" description="Low complexity" evidence="1">
    <location>
        <begin position="1"/>
        <end position="13"/>
    </location>
</feature>